<comment type="caution">
    <text evidence="1">The sequence shown here is derived from an EMBL/GenBank/DDBJ whole genome shotgun (WGS) entry which is preliminary data.</text>
</comment>
<reference evidence="1 2" key="1">
    <citation type="submission" date="2018-01" db="EMBL/GenBank/DDBJ databases">
        <title>Whole genome sequencing of Histamine producing bacteria.</title>
        <authorList>
            <person name="Butler K."/>
        </authorList>
    </citation>
    <scope>NUCLEOTIDE SEQUENCE [LARGE SCALE GENOMIC DNA]</scope>
    <source>
        <strain evidence="1 2">A2-1</strain>
    </source>
</reference>
<organism evidence="1 2">
    <name type="scientific">Photobacterium angustum</name>
    <dbReference type="NCBI Taxonomy" id="661"/>
    <lineage>
        <taxon>Bacteria</taxon>
        <taxon>Pseudomonadati</taxon>
        <taxon>Pseudomonadota</taxon>
        <taxon>Gammaproteobacteria</taxon>
        <taxon>Vibrionales</taxon>
        <taxon>Vibrionaceae</taxon>
        <taxon>Photobacterium</taxon>
    </lineage>
</organism>
<gene>
    <name evidence="1" type="ORF">C0W41_04040</name>
</gene>
<dbReference type="GeneID" id="61227743"/>
<dbReference type="EMBL" id="PYOY01000001">
    <property type="protein sequence ID" value="PSX09974.1"/>
    <property type="molecule type" value="Genomic_DNA"/>
</dbReference>
<dbReference type="InterPro" id="IPR008620">
    <property type="entry name" value="FixH"/>
</dbReference>
<proteinExistence type="predicted"/>
<dbReference type="Pfam" id="PF05751">
    <property type="entry name" value="FixH"/>
    <property type="match status" value="1"/>
</dbReference>
<dbReference type="Proteomes" id="UP000241440">
    <property type="component" value="Unassembled WGS sequence"/>
</dbReference>
<sequence>MVLYALGHNYWWSSLRRSIYSVTAVYIFSNNQVDLVADDYYKKSIAINIDKGNLKLFA</sequence>
<protein>
    <submittedName>
        <fullName evidence="1">Uncharacterized protein</fullName>
    </submittedName>
</protein>
<dbReference type="RefSeq" id="WP_080890406.1">
    <property type="nucleotide sequence ID" value="NZ_JZSV01000001.1"/>
</dbReference>
<evidence type="ECO:0000313" key="1">
    <source>
        <dbReference type="EMBL" id="PSX09974.1"/>
    </source>
</evidence>
<name>A0A855SIG1_PHOAN</name>
<evidence type="ECO:0000313" key="2">
    <source>
        <dbReference type="Proteomes" id="UP000241440"/>
    </source>
</evidence>
<accession>A0A855SIG1</accession>
<dbReference type="AlphaFoldDB" id="A0A855SIG1"/>